<dbReference type="Proteomes" id="UP000479691">
    <property type="component" value="Unassembled WGS sequence"/>
</dbReference>
<evidence type="ECO:0000256" key="1">
    <source>
        <dbReference type="SAM" id="MobiDB-lite"/>
    </source>
</evidence>
<reference evidence="2 3" key="1">
    <citation type="submission" date="2019-06" db="EMBL/GenBank/DDBJ databases">
        <authorList>
            <person name="Palmer J.M."/>
        </authorList>
    </citation>
    <scope>NUCLEOTIDE SEQUENCE [LARGE SCALE GENOMIC DNA]</scope>
    <source>
        <strain evidence="2 3">TWF788</strain>
    </source>
</reference>
<gene>
    <name evidence="2" type="ORF">TWF788_010959</name>
</gene>
<feature type="region of interest" description="Disordered" evidence="1">
    <location>
        <begin position="27"/>
        <end position="48"/>
    </location>
</feature>
<dbReference type="EMBL" id="JAABOE010000087">
    <property type="protein sequence ID" value="KAF3168229.1"/>
    <property type="molecule type" value="Genomic_DNA"/>
</dbReference>
<evidence type="ECO:0000313" key="3">
    <source>
        <dbReference type="Proteomes" id="UP000479691"/>
    </source>
</evidence>
<dbReference type="AlphaFoldDB" id="A0A7C8PDS2"/>
<feature type="region of interest" description="Disordered" evidence="1">
    <location>
        <begin position="66"/>
        <end position="106"/>
    </location>
</feature>
<name>A0A7C8PDS2_ORBOL</name>
<organism evidence="2 3">
    <name type="scientific">Orbilia oligospora</name>
    <name type="common">Nematode-trapping fungus</name>
    <name type="synonym">Arthrobotrys oligospora</name>
    <dbReference type="NCBI Taxonomy" id="2813651"/>
    <lineage>
        <taxon>Eukaryota</taxon>
        <taxon>Fungi</taxon>
        <taxon>Dikarya</taxon>
        <taxon>Ascomycota</taxon>
        <taxon>Pezizomycotina</taxon>
        <taxon>Orbiliomycetes</taxon>
        <taxon>Orbiliales</taxon>
        <taxon>Orbiliaceae</taxon>
        <taxon>Orbilia</taxon>
    </lineage>
</organism>
<protein>
    <submittedName>
        <fullName evidence="2">Uncharacterized protein</fullName>
    </submittedName>
</protein>
<proteinExistence type="predicted"/>
<evidence type="ECO:0000313" key="2">
    <source>
        <dbReference type="EMBL" id="KAF3168229.1"/>
    </source>
</evidence>
<accession>A0A7C8PDS2</accession>
<feature type="compositionally biased region" description="Polar residues" evidence="1">
    <location>
        <begin position="85"/>
        <end position="101"/>
    </location>
</feature>
<comment type="caution">
    <text evidence="2">The sequence shown here is derived from an EMBL/GenBank/DDBJ whole genome shotgun (WGS) entry which is preliminary data.</text>
</comment>
<sequence>MAYENADAADMRRYLNSRQERQLLGQSDFHQEHSSPAAKKRALATETSASLERHFARIEIQSTQNLRSENVSFHPASERKGENAALTSRKSNKSESQSAISNHIPRITENSKKEINEFQVPGHFESSEDDDSDLDDEADKISFHKEEVLFILAKEPLDIALLLVHLRCLVETYEVLDDPKVLVLLSGLYLLGTTPSGANMEETGKCLGVLSTFKHSNILTPSEVNQKFERTQGTQCTLIYLIRAMAHFRFKNYPAAYKDSRRAINLSKKLEMSTSEWWDPRETYTQCAYEIAAASSKLMGDDGNMLYYRSLCKEKESRIYLHISIEYESLELPTVSKLGRDIPRIANTAQVGEDSGPSNRVSVPEPTQGLPSHIRQQTANQSLNIRTADQSLSIPLDGESTRKEAINTTQTSDLNPSAQIQGASHGGGSAAQVSEGPEVYSLPIPSSQLPNSAITERRSLEANNKPEGLLQSEEKLDLSVIIPPSLPNNFRMSWCSPIPAHKSQAAVTHKDKMNCQIFTSFNTNISLRTRVASVWLNLVNDFDASQISDALKLTFQSYEDIIWALDYCIKNNQLEIASSILTKGYHYHRGEWLQVGYDYQLNCLPWVHTNDRKVTSLWHFLPALLVSEPGIEDSYISECVSLLSMVLGFPLSKSTFESKTNLLQETLIISLAVGNTTMASAIARHATHLLTAEPLRPFPLLSGKHGYLMSPLPLSVLLESKRGYKTKGSFLSLVKRSFWESTELNCKIYGLNLFHTAARHTTFSSSPLLYLLRNHNCRNCFTKIIKDDTAGVYVTAFDIVLSRAVTLRSFGQQQYGILAEIANLFYQFGAAYINDFALRKEDLEILDSTGFPSLFSVKRIPNPNAWDEFEWGNA</sequence>
<feature type="region of interest" description="Disordered" evidence="1">
    <location>
        <begin position="347"/>
        <end position="374"/>
    </location>
</feature>
<feature type="region of interest" description="Disordered" evidence="1">
    <location>
        <begin position="408"/>
        <end position="434"/>
    </location>
</feature>